<keyword evidence="2" id="KW-1185">Reference proteome</keyword>
<dbReference type="AlphaFoldDB" id="A0A835CKT9"/>
<evidence type="ECO:0000313" key="1">
    <source>
        <dbReference type="EMBL" id="KAF7843780.1"/>
    </source>
</evidence>
<evidence type="ECO:0000313" key="2">
    <source>
        <dbReference type="Proteomes" id="UP000634136"/>
    </source>
</evidence>
<dbReference type="EMBL" id="JAAIUW010000001">
    <property type="protein sequence ID" value="KAF7843780.1"/>
    <property type="molecule type" value="Genomic_DNA"/>
</dbReference>
<protein>
    <submittedName>
        <fullName evidence="1">Uncharacterized protein</fullName>
    </submittedName>
</protein>
<organism evidence="1 2">
    <name type="scientific">Senna tora</name>
    <dbReference type="NCBI Taxonomy" id="362788"/>
    <lineage>
        <taxon>Eukaryota</taxon>
        <taxon>Viridiplantae</taxon>
        <taxon>Streptophyta</taxon>
        <taxon>Embryophyta</taxon>
        <taxon>Tracheophyta</taxon>
        <taxon>Spermatophyta</taxon>
        <taxon>Magnoliopsida</taxon>
        <taxon>eudicotyledons</taxon>
        <taxon>Gunneridae</taxon>
        <taxon>Pentapetalae</taxon>
        <taxon>rosids</taxon>
        <taxon>fabids</taxon>
        <taxon>Fabales</taxon>
        <taxon>Fabaceae</taxon>
        <taxon>Caesalpinioideae</taxon>
        <taxon>Cassia clade</taxon>
        <taxon>Senna</taxon>
    </lineage>
</organism>
<comment type="caution">
    <text evidence="1">The sequence shown here is derived from an EMBL/GenBank/DDBJ whole genome shotgun (WGS) entry which is preliminary data.</text>
</comment>
<sequence>MEGLVRKQADEVEVSDDGPCFWVWRVSNWIGSVEGQCEMQIVDGARRAQLSFAQVLHRWRLLMAGLFG</sequence>
<reference evidence="1" key="1">
    <citation type="submission" date="2020-09" db="EMBL/GenBank/DDBJ databases">
        <title>Genome-Enabled Discovery of Anthraquinone Biosynthesis in Senna tora.</title>
        <authorList>
            <person name="Kang S.-H."/>
            <person name="Pandey R.P."/>
            <person name="Lee C.-M."/>
            <person name="Sim J.-S."/>
            <person name="Jeong J.-T."/>
            <person name="Choi B.-S."/>
            <person name="Jung M."/>
            <person name="Ginzburg D."/>
            <person name="Zhao K."/>
            <person name="Won S.Y."/>
            <person name="Oh T.-J."/>
            <person name="Yu Y."/>
            <person name="Kim N.-H."/>
            <person name="Lee O.R."/>
            <person name="Lee T.-H."/>
            <person name="Bashyal P."/>
            <person name="Kim T.-S."/>
            <person name="Lee W.-H."/>
            <person name="Kawkins C."/>
            <person name="Kim C.-K."/>
            <person name="Kim J.S."/>
            <person name="Ahn B.O."/>
            <person name="Rhee S.Y."/>
            <person name="Sohng J.K."/>
        </authorList>
    </citation>
    <scope>NUCLEOTIDE SEQUENCE</scope>
    <source>
        <tissue evidence="1">Leaf</tissue>
    </source>
</reference>
<name>A0A835CKT9_9FABA</name>
<accession>A0A835CKT9</accession>
<dbReference type="Proteomes" id="UP000634136">
    <property type="component" value="Unassembled WGS sequence"/>
</dbReference>
<gene>
    <name evidence="1" type="ORF">G2W53_000685</name>
</gene>
<proteinExistence type="predicted"/>